<dbReference type="PROSITE" id="PS50110">
    <property type="entry name" value="RESPONSE_REGULATORY"/>
    <property type="match status" value="1"/>
</dbReference>
<evidence type="ECO:0000313" key="4">
    <source>
        <dbReference type="Proteomes" id="UP000001511"/>
    </source>
</evidence>
<proteinExistence type="predicted"/>
<keyword evidence="4" id="KW-1185">Reference proteome</keyword>
<organism evidence="3 4">
    <name type="scientific">Nostoc azollae (strain 0708)</name>
    <name type="common">Anabaena azollae (strain 0708)</name>
    <dbReference type="NCBI Taxonomy" id="551115"/>
    <lineage>
        <taxon>Bacteria</taxon>
        <taxon>Bacillati</taxon>
        <taxon>Cyanobacteriota</taxon>
        <taxon>Cyanophyceae</taxon>
        <taxon>Nostocales</taxon>
        <taxon>Nostocaceae</taxon>
        <taxon>Trichormus</taxon>
    </lineage>
</organism>
<sequence length="77" mass="8935">MIKIVIIDDYDFTRYSIKMLLSADKNIEIFAEAQTVVEELETINIHTPHIAFVNLHFADDSSLLFVIETMKLPTNFF</sequence>
<dbReference type="KEGG" id="naz:Aazo_5257"/>
<dbReference type="AlphaFoldDB" id="D7E5L1"/>
<dbReference type="Proteomes" id="UP000001511">
    <property type="component" value="Plasmid pAzo01"/>
</dbReference>
<dbReference type="Gene3D" id="3.40.50.2300">
    <property type="match status" value="1"/>
</dbReference>
<evidence type="ECO:0000256" key="1">
    <source>
        <dbReference type="PROSITE-ProRule" id="PRU00169"/>
    </source>
</evidence>
<name>D7E5L1_NOSA0</name>
<dbReference type="InterPro" id="IPR011006">
    <property type="entry name" value="CheY-like_superfamily"/>
</dbReference>
<comment type="caution">
    <text evidence="1">Lacks conserved residue(s) required for the propagation of feature annotation.</text>
</comment>
<gene>
    <name evidence="3" type="ordered locus">Aazo_5257</name>
</gene>
<protein>
    <submittedName>
        <fullName evidence="3">Response regulator receiver protein</fullName>
    </submittedName>
</protein>
<reference evidence="3 4" key="1">
    <citation type="journal article" date="2010" name="PLoS ONE">
        <title>Genome erosion in a nitrogen-fixing vertically transmitted endosymbiotic multicellular cyanobacterium.</title>
        <authorList>
            <person name="Ran L."/>
            <person name="Larsson J."/>
            <person name="Vigil-Stenman T."/>
            <person name="Nylander J.A."/>
            <person name="Ininbergs K."/>
            <person name="Zheng W.W."/>
            <person name="Lapidus A."/>
            <person name="Lowry S."/>
            <person name="Haselkorn R."/>
            <person name="Bergman B."/>
        </authorList>
    </citation>
    <scope>NUCLEOTIDE SEQUENCE [LARGE SCALE GENOMIC DNA]</scope>
    <source>
        <strain evidence="4">0708</strain>
        <plasmid evidence="4">Plasmid pAzo01</plasmid>
    </source>
</reference>
<keyword evidence="3" id="KW-0614">Plasmid</keyword>
<dbReference type="SUPFAM" id="SSF52172">
    <property type="entry name" value="CheY-like"/>
    <property type="match status" value="1"/>
</dbReference>
<accession>D7E5L1</accession>
<evidence type="ECO:0000259" key="2">
    <source>
        <dbReference type="PROSITE" id="PS50110"/>
    </source>
</evidence>
<dbReference type="EMBL" id="CP002060">
    <property type="protein sequence ID" value="ADI66270.1"/>
    <property type="molecule type" value="Genomic_DNA"/>
</dbReference>
<dbReference type="GO" id="GO:0000160">
    <property type="term" value="P:phosphorelay signal transduction system"/>
    <property type="evidence" value="ECO:0007669"/>
    <property type="project" value="InterPro"/>
</dbReference>
<dbReference type="InterPro" id="IPR001789">
    <property type="entry name" value="Sig_transdc_resp-reg_receiver"/>
</dbReference>
<evidence type="ECO:0000313" key="3">
    <source>
        <dbReference type="EMBL" id="ADI66270.1"/>
    </source>
</evidence>
<dbReference type="RefSeq" id="WP_013193279.1">
    <property type="nucleotide sequence ID" value="NC_014249.1"/>
</dbReference>
<dbReference type="HOGENOM" id="CLU_2634563_0_0_3"/>
<feature type="domain" description="Response regulatory" evidence="2">
    <location>
        <begin position="3"/>
        <end position="77"/>
    </location>
</feature>
<geneLocation type="plasmid" evidence="3 4">
    <name>pAzo01</name>
</geneLocation>